<keyword evidence="1" id="KW-1133">Transmembrane helix</keyword>
<sequence length="129" mass="14837">MFNCVTNTKNTILKTYRKCVRKSTELCQFNLTNLTIEGEGESNNYGLDISCNDSFGSAELTNNFMEMDGMHKKCILVLLSMSIIEHFILLIILCCCTTEIKKFFLKLCNKRFITTKNFFLTLFSLNSLN</sequence>
<keyword evidence="1" id="KW-0472">Membrane</keyword>
<evidence type="ECO:0000313" key="3">
    <source>
        <dbReference type="Proteomes" id="UP000605970"/>
    </source>
</evidence>
<keyword evidence="1" id="KW-0812">Transmembrane</keyword>
<reference evidence="2" key="1">
    <citation type="journal article" date="2020" name="Ecol. Evol.">
        <title>Genome structure and content of the rice root-knot nematode (Meloidogyne graminicola).</title>
        <authorList>
            <person name="Phan N.T."/>
            <person name="Danchin E.G.J."/>
            <person name="Klopp C."/>
            <person name="Perfus-Barbeoch L."/>
            <person name="Kozlowski D.K."/>
            <person name="Koutsovoulos G.D."/>
            <person name="Lopez-Roques C."/>
            <person name="Bouchez O."/>
            <person name="Zahm M."/>
            <person name="Besnard G."/>
            <person name="Bellafiore S."/>
        </authorList>
    </citation>
    <scope>NUCLEOTIDE SEQUENCE</scope>
    <source>
        <strain evidence="2">VN-18</strain>
    </source>
</reference>
<accession>A0A8S9ZRC4</accession>
<evidence type="ECO:0000256" key="1">
    <source>
        <dbReference type="SAM" id="Phobius"/>
    </source>
</evidence>
<gene>
    <name evidence="2" type="ORF">Mgra_00004596</name>
</gene>
<dbReference type="EMBL" id="JABEBT010000035">
    <property type="protein sequence ID" value="KAF7636015.1"/>
    <property type="molecule type" value="Genomic_DNA"/>
</dbReference>
<evidence type="ECO:0000313" key="2">
    <source>
        <dbReference type="EMBL" id="KAF7636015.1"/>
    </source>
</evidence>
<dbReference type="Proteomes" id="UP000605970">
    <property type="component" value="Unassembled WGS sequence"/>
</dbReference>
<dbReference type="AlphaFoldDB" id="A0A8S9ZRC4"/>
<organism evidence="2 3">
    <name type="scientific">Meloidogyne graminicola</name>
    <dbReference type="NCBI Taxonomy" id="189291"/>
    <lineage>
        <taxon>Eukaryota</taxon>
        <taxon>Metazoa</taxon>
        <taxon>Ecdysozoa</taxon>
        <taxon>Nematoda</taxon>
        <taxon>Chromadorea</taxon>
        <taxon>Rhabditida</taxon>
        <taxon>Tylenchina</taxon>
        <taxon>Tylenchomorpha</taxon>
        <taxon>Tylenchoidea</taxon>
        <taxon>Meloidogynidae</taxon>
        <taxon>Meloidogyninae</taxon>
        <taxon>Meloidogyne</taxon>
    </lineage>
</organism>
<comment type="caution">
    <text evidence="2">The sequence shown here is derived from an EMBL/GenBank/DDBJ whole genome shotgun (WGS) entry which is preliminary data.</text>
</comment>
<feature type="transmembrane region" description="Helical" evidence="1">
    <location>
        <begin position="74"/>
        <end position="93"/>
    </location>
</feature>
<name>A0A8S9ZRC4_9BILA</name>
<protein>
    <submittedName>
        <fullName evidence="2">Uncharacterized protein</fullName>
    </submittedName>
</protein>
<proteinExistence type="predicted"/>
<keyword evidence="3" id="KW-1185">Reference proteome</keyword>